<dbReference type="Gene3D" id="3.20.20.140">
    <property type="entry name" value="Metal-dependent hydrolases"/>
    <property type="match status" value="1"/>
</dbReference>
<dbReference type="EMBL" id="CP021694">
    <property type="protein sequence ID" value="ARX35551.1"/>
    <property type="molecule type" value="Genomic_DNA"/>
</dbReference>
<dbReference type="Proteomes" id="UP000195540">
    <property type="component" value="Chromosome"/>
</dbReference>
<accession>A0AAN1C4U6</accession>
<dbReference type="InterPro" id="IPR011059">
    <property type="entry name" value="Metal-dep_hydrolase_composite"/>
</dbReference>
<dbReference type="InterPro" id="IPR032466">
    <property type="entry name" value="Metal_Hydrolase"/>
</dbReference>
<dbReference type="GO" id="GO:0016810">
    <property type="term" value="F:hydrolase activity, acting on carbon-nitrogen (but not peptide) bonds"/>
    <property type="evidence" value="ECO:0007669"/>
    <property type="project" value="InterPro"/>
</dbReference>
<dbReference type="SUPFAM" id="SSF51338">
    <property type="entry name" value="Composite domain of metallo-dependent hydrolases"/>
    <property type="match status" value="1"/>
</dbReference>
<evidence type="ECO:0000313" key="2">
    <source>
        <dbReference type="EMBL" id="ARX35551.1"/>
    </source>
</evidence>
<dbReference type="Gene3D" id="2.30.40.10">
    <property type="entry name" value="Urease, subunit C, domain 1"/>
    <property type="match status" value="1"/>
</dbReference>
<dbReference type="PANTHER" id="PTHR22642:SF2">
    <property type="entry name" value="PROTEIN LONG AFTER FAR-RED 3"/>
    <property type="match status" value="1"/>
</dbReference>
<evidence type="ECO:0000313" key="3">
    <source>
        <dbReference type="Proteomes" id="UP000195540"/>
    </source>
</evidence>
<proteinExistence type="predicted"/>
<dbReference type="SUPFAM" id="SSF51556">
    <property type="entry name" value="Metallo-dependent hydrolases"/>
    <property type="match status" value="1"/>
</dbReference>
<dbReference type="Pfam" id="PF07969">
    <property type="entry name" value="Amidohydro_3"/>
    <property type="match status" value="1"/>
</dbReference>
<sequence length="586" mass="65518">MPNQYRKLAIIAKKAIQGRRMTFQIADTLYYNGLIYTADNSNNFVEAIAISQGIIIATGTKSNLLAYCNEKTQHIDLQKKMVMPGIIDAHMHPFWGGATLAGCHLDYLSLTIDEILSRIQRYLDADPIDSDTAWLKVSAWYREGMQPEGIQMTRYHLDSLNTSRPILLFSSDCHSVLANSRALELLNITAETPDPPDGNIERDGDRTPIGILEDAPAMQAIDSLPPLTAEQNLQIARHVQKLLNQQGVTTIMDARVGEPQLRAFNTLREAGELTIRIENAVEITPDDVADIAAIPHAVQQAITRFSHWHQISQGAQPSVAIRHIKLFLDGVLQAPIMTARLHTPYRINVGTDETPHWQDSEHVGDLYFSPEILTPLVTEISRAGYHPHIHTVAEGAISVALDAISEMRKALPEKDIRPGLAHNELMCEKDYARFAQLNTYPFLSFQWAGVEQHNIDKDLEMLGKARCQYLETAGKFIDAGVTVAFGSDWPIDPLNEWYDFKVAMTRQKDPSQPRLDNDRNLTLIEVLRAATINAAYALDMDKQIGSLEVGKFADFIVLDRNLFEISAEDIENVRVLCTIIAGKPTI</sequence>
<dbReference type="Gene3D" id="3.10.310.70">
    <property type="match status" value="1"/>
</dbReference>
<feature type="domain" description="Amidohydrolase 3" evidence="1">
    <location>
        <begin position="74"/>
        <end position="585"/>
    </location>
</feature>
<dbReference type="InterPro" id="IPR013108">
    <property type="entry name" value="Amidohydro_3"/>
</dbReference>
<organism evidence="2 3">
    <name type="scientific">Proteus mirabilis</name>
    <dbReference type="NCBI Taxonomy" id="584"/>
    <lineage>
        <taxon>Bacteria</taxon>
        <taxon>Pseudomonadati</taxon>
        <taxon>Pseudomonadota</taxon>
        <taxon>Gammaproteobacteria</taxon>
        <taxon>Enterobacterales</taxon>
        <taxon>Morganellaceae</taxon>
        <taxon>Proteus</taxon>
    </lineage>
</organism>
<protein>
    <submittedName>
        <fullName evidence="2">Amidohydrolase</fullName>
    </submittedName>
</protein>
<gene>
    <name evidence="2" type="ORF">AM402_15785</name>
</gene>
<dbReference type="CDD" id="cd01300">
    <property type="entry name" value="YtcJ_like"/>
    <property type="match status" value="1"/>
</dbReference>
<name>A0AAN1C4U6_PROMI</name>
<dbReference type="AlphaFoldDB" id="A0AAN1C4U6"/>
<evidence type="ECO:0000259" key="1">
    <source>
        <dbReference type="Pfam" id="PF07969"/>
    </source>
</evidence>
<dbReference type="InterPro" id="IPR033932">
    <property type="entry name" value="YtcJ-like"/>
</dbReference>
<dbReference type="PANTHER" id="PTHR22642">
    <property type="entry name" value="IMIDAZOLONEPROPIONASE"/>
    <property type="match status" value="1"/>
</dbReference>
<reference evidence="2 3" key="1">
    <citation type="submission" date="2017-05" db="EMBL/GenBank/DDBJ databases">
        <title>Whole genome sequencing of Proteus mirabilis AR_0155.</title>
        <authorList>
            <person name="Conlan S."/>
            <person name="Thomas P.J."/>
            <person name="Mullikin J."/>
            <person name="Frank K.M."/>
            <person name="Segre J.A."/>
        </authorList>
    </citation>
    <scope>NUCLEOTIDE SEQUENCE [LARGE SCALE GENOMIC DNA]</scope>
    <source>
        <strain evidence="2 3">AR_0155</strain>
    </source>
</reference>